<proteinExistence type="predicted"/>
<dbReference type="Proteomes" id="UP000681722">
    <property type="component" value="Unassembled WGS sequence"/>
</dbReference>
<gene>
    <name evidence="1" type="ORF">GPM918_LOCUS45550</name>
    <name evidence="2" type="ORF">SRO942_LOCUS48147</name>
</gene>
<keyword evidence="3" id="KW-1185">Reference proteome</keyword>
<sequence length="114" mass="13377">ILTFFYDEQGEDTKETEEQFLLEPRQIKSGDGHFHKKVIEKSDLRLLKNEDGHEGERLYTEGTKINERHTFESIQPQSSSHTIIKRAIPVVPVLLGPPTPYREREETHERYCRA</sequence>
<organism evidence="1 3">
    <name type="scientific">Didymodactylos carnosus</name>
    <dbReference type="NCBI Taxonomy" id="1234261"/>
    <lineage>
        <taxon>Eukaryota</taxon>
        <taxon>Metazoa</taxon>
        <taxon>Spiralia</taxon>
        <taxon>Gnathifera</taxon>
        <taxon>Rotifera</taxon>
        <taxon>Eurotatoria</taxon>
        <taxon>Bdelloidea</taxon>
        <taxon>Philodinida</taxon>
        <taxon>Philodinidae</taxon>
        <taxon>Didymodactylos</taxon>
    </lineage>
</organism>
<evidence type="ECO:0000313" key="2">
    <source>
        <dbReference type="EMBL" id="CAF4581412.1"/>
    </source>
</evidence>
<dbReference type="OrthoDB" id="2439290at2759"/>
<evidence type="ECO:0000313" key="1">
    <source>
        <dbReference type="EMBL" id="CAF1651752.1"/>
    </source>
</evidence>
<evidence type="ECO:0000313" key="3">
    <source>
        <dbReference type="Proteomes" id="UP000663829"/>
    </source>
</evidence>
<feature type="non-terminal residue" evidence="1">
    <location>
        <position position="1"/>
    </location>
</feature>
<dbReference type="AlphaFoldDB" id="A0A816EW98"/>
<feature type="non-terminal residue" evidence="1">
    <location>
        <position position="114"/>
    </location>
</feature>
<accession>A0A816EW98</accession>
<dbReference type="EMBL" id="CAJNOQ010051734">
    <property type="protein sequence ID" value="CAF1651752.1"/>
    <property type="molecule type" value="Genomic_DNA"/>
</dbReference>
<name>A0A816EW98_9BILA</name>
<dbReference type="EMBL" id="CAJOBC010122632">
    <property type="protein sequence ID" value="CAF4581412.1"/>
    <property type="molecule type" value="Genomic_DNA"/>
</dbReference>
<protein>
    <submittedName>
        <fullName evidence="1">Uncharacterized protein</fullName>
    </submittedName>
</protein>
<comment type="caution">
    <text evidence="1">The sequence shown here is derived from an EMBL/GenBank/DDBJ whole genome shotgun (WGS) entry which is preliminary data.</text>
</comment>
<dbReference type="Proteomes" id="UP000663829">
    <property type="component" value="Unassembled WGS sequence"/>
</dbReference>
<reference evidence="1" key="1">
    <citation type="submission" date="2021-02" db="EMBL/GenBank/DDBJ databases">
        <authorList>
            <person name="Nowell W R."/>
        </authorList>
    </citation>
    <scope>NUCLEOTIDE SEQUENCE</scope>
</reference>